<organism evidence="1">
    <name type="scientific">Streptococcus pneumoniae</name>
    <dbReference type="NCBI Taxonomy" id="1313"/>
    <lineage>
        <taxon>Bacteria</taxon>
        <taxon>Bacillati</taxon>
        <taxon>Bacillota</taxon>
        <taxon>Bacilli</taxon>
        <taxon>Lactobacillales</taxon>
        <taxon>Streptococcaceae</taxon>
        <taxon>Streptococcus</taxon>
    </lineage>
</organism>
<name>A0A4J1MU90_STREE</name>
<protein>
    <submittedName>
        <fullName evidence="1">Uncharacterized protein</fullName>
    </submittedName>
</protein>
<dbReference type="EMBL" id="CAATFX010000005">
    <property type="protein sequence ID" value="VNP20909.1"/>
    <property type="molecule type" value="Genomic_DNA"/>
</dbReference>
<evidence type="ECO:0000313" key="1">
    <source>
        <dbReference type="EMBL" id="VNO60661.1"/>
    </source>
</evidence>
<evidence type="ECO:0000313" key="2">
    <source>
        <dbReference type="EMBL" id="VNP20909.1"/>
    </source>
</evidence>
<sequence length="397" mass="45143">MTAEIGILNKNGVVLAADSAVTLSDGINSKVFNSARKLFTLSRVHSVGIMIYGDASFMGVPWEVIISEYKKSIGNEVLADTAMYINNFVDFLLQFMPIQSNDALVNYIIRQTRSYLKIIHESTQEIADHRSDQGDVITLEIFKNILWEVIEEYSNDISKSISETEFEYLDGELDLIREQLDEYFNNNEYSDEQLNFLSKTIYKAMLVGFDRNSVTGLVIAGYGVEEIFPSLRQIELSGVFAKRLVWRVITEKEISQNVACHIIPFAQSEMVDTIMNGIDPMLNAFIGQQINEILESNNISDAQEELFETIARVQQQYYINPIFELIGMQPIDEMASTAKTFIELTSFKRKIVNTLETVGGPVDVLAISKGEGPIWIERKHYFNIENNIDYKIRKGDI</sequence>
<proteinExistence type="predicted"/>
<accession>A0A4J1MU90</accession>
<dbReference type="AlphaFoldDB" id="A0A4J1MU90"/>
<dbReference type="EMBL" id="CAATFA010000002">
    <property type="protein sequence ID" value="VNO60661.1"/>
    <property type="molecule type" value="Genomic_DNA"/>
</dbReference>
<reference evidence="1" key="1">
    <citation type="submission" date="2019-04" db="EMBL/GenBank/DDBJ databases">
        <authorList>
            <consortium name="Pathogen Informatics"/>
        </authorList>
    </citation>
    <scope>NUCLEOTIDE SEQUENCE</scope>
    <source>
        <strain evidence="1">GPSC17</strain>
    </source>
</reference>
<dbReference type="RefSeq" id="WP_001866917.1">
    <property type="nucleotide sequence ID" value="NZ_CFFT01000015.1"/>
</dbReference>
<gene>
    <name evidence="2" type="ORF">SAMEA2554237_00808</name>
    <name evidence="1" type="ORF">SAMEA3208855_00214</name>
</gene>